<feature type="compositionally biased region" description="Low complexity" evidence="1">
    <location>
        <begin position="134"/>
        <end position="162"/>
    </location>
</feature>
<dbReference type="AlphaFoldDB" id="A0A0F8A440"/>
<feature type="region of interest" description="Disordered" evidence="1">
    <location>
        <begin position="20"/>
        <end position="162"/>
    </location>
</feature>
<name>A0A0F8A440_9HYPO</name>
<dbReference type="Proteomes" id="UP000054481">
    <property type="component" value="Unassembled WGS sequence"/>
</dbReference>
<feature type="transmembrane region" description="Helical" evidence="2">
    <location>
        <begin position="166"/>
        <end position="188"/>
    </location>
</feature>
<evidence type="ECO:0000313" key="4">
    <source>
        <dbReference type="EMBL" id="KJZ72914.1"/>
    </source>
</evidence>
<feature type="compositionally biased region" description="Basic and acidic residues" evidence="1">
    <location>
        <begin position="69"/>
        <end position="107"/>
    </location>
</feature>
<evidence type="ECO:0000256" key="2">
    <source>
        <dbReference type="SAM" id="Phobius"/>
    </source>
</evidence>
<evidence type="ECO:0000313" key="5">
    <source>
        <dbReference type="Proteomes" id="UP000054481"/>
    </source>
</evidence>
<reference evidence="4 5" key="1">
    <citation type="journal article" date="2014" name="Genome Biol. Evol.">
        <title>Comparative genomics and transcriptomics analyses reveal divergent lifestyle features of nematode endoparasitic fungus Hirsutella minnesotensis.</title>
        <authorList>
            <person name="Lai Y."/>
            <person name="Liu K."/>
            <person name="Zhang X."/>
            <person name="Zhang X."/>
            <person name="Li K."/>
            <person name="Wang N."/>
            <person name="Shu C."/>
            <person name="Wu Y."/>
            <person name="Wang C."/>
            <person name="Bushley K.E."/>
            <person name="Xiang M."/>
            <person name="Liu X."/>
        </authorList>
    </citation>
    <scope>NUCLEOTIDE SEQUENCE [LARGE SCALE GENOMIC DNA]</scope>
    <source>
        <strain evidence="4 5">3608</strain>
    </source>
</reference>
<accession>A0A0F8A440</accession>
<dbReference type="EMBL" id="KQ030540">
    <property type="protein sequence ID" value="KJZ72914.1"/>
    <property type="molecule type" value="Genomic_DNA"/>
</dbReference>
<feature type="signal peptide" evidence="3">
    <location>
        <begin position="1"/>
        <end position="17"/>
    </location>
</feature>
<keyword evidence="2" id="KW-0812">Transmembrane</keyword>
<organism evidence="4 5">
    <name type="scientific">Hirsutella minnesotensis 3608</name>
    <dbReference type="NCBI Taxonomy" id="1043627"/>
    <lineage>
        <taxon>Eukaryota</taxon>
        <taxon>Fungi</taxon>
        <taxon>Dikarya</taxon>
        <taxon>Ascomycota</taxon>
        <taxon>Pezizomycotina</taxon>
        <taxon>Sordariomycetes</taxon>
        <taxon>Hypocreomycetidae</taxon>
        <taxon>Hypocreales</taxon>
        <taxon>Ophiocordycipitaceae</taxon>
        <taxon>Hirsutella</taxon>
    </lineage>
</organism>
<gene>
    <name evidence="4" type="ORF">HIM_07677</name>
</gene>
<evidence type="ECO:0000256" key="3">
    <source>
        <dbReference type="SAM" id="SignalP"/>
    </source>
</evidence>
<evidence type="ECO:0000256" key="1">
    <source>
        <dbReference type="SAM" id="MobiDB-lite"/>
    </source>
</evidence>
<keyword evidence="3" id="KW-0732">Signal</keyword>
<keyword evidence="2" id="KW-1133">Transmembrane helix</keyword>
<keyword evidence="2" id="KW-0472">Membrane</keyword>
<sequence length="189" mass="19239">MLFKSMIPLGLLGMAVAAPQEPTSSPATTTSKTLPPSPTASGVCVPHEDHWHCHPTSTGSAGAAATSAGDHDDHDHDRDHGDHDDHDHGDHDHDEHDHGHGHDDQHPKASGQACVPHKDHWHCPEGVPEPTTPPAGASATAKTSTSAGSAAATSSPKATSGADARAAPIGLAFTAASLVGALFVGTFLL</sequence>
<feature type="chain" id="PRO_5002526571" evidence="3">
    <location>
        <begin position="18"/>
        <end position="189"/>
    </location>
</feature>
<keyword evidence="5" id="KW-1185">Reference proteome</keyword>
<feature type="compositionally biased region" description="Low complexity" evidence="1">
    <location>
        <begin position="56"/>
        <end position="68"/>
    </location>
</feature>
<proteinExistence type="predicted"/>
<protein>
    <submittedName>
        <fullName evidence="4">Uncharacterized protein</fullName>
    </submittedName>
</protein>
<feature type="compositionally biased region" description="Low complexity" evidence="1">
    <location>
        <begin position="20"/>
        <end position="34"/>
    </location>
</feature>